<feature type="transmembrane region" description="Helical" evidence="7">
    <location>
        <begin position="116"/>
        <end position="142"/>
    </location>
</feature>
<dbReference type="PANTHER" id="PTHR43005:SF1">
    <property type="entry name" value="SPERMIDINE_PUTRESCINE TRANSPORT SYSTEM PERMEASE PROTEIN"/>
    <property type="match status" value="1"/>
</dbReference>
<organism evidence="10 11">
    <name type="scientific">Kutzneria kofuensis</name>
    <dbReference type="NCBI Taxonomy" id="103725"/>
    <lineage>
        <taxon>Bacteria</taxon>
        <taxon>Bacillati</taxon>
        <taxon>Actinomycetota</taxon>
        <taxon>Actinomycetes</taxon>
        <taxon>Pseudonocardiales</taxon>
        <taxon>Pseudonocardiaceae</taxon>
        <taxon>Kutzneria</taxon>
    </lineage>
</organism>
<feature type="compositionally biased region" description="Low complexity" evidence="8">
    <location>
        <begin position="15"/>
        <end position="27"/>
    </location>
</feature>
<dbReference type="SUPFAM" id="SSF161098">
    <property type="entry name" value="MetI-like"/>
    <property type="match status" value="1"/>
</dbReference>
<comment type="subcellular location">
    <subcellularLocation>
        <location evidence="1 7">Cell membrane</location>
        <topology evidence="1 7">Multi-pass membrane protein</topology>
    </subcellularLocation>
</comment>
<keyword evidence="10" id="KW-0762">Sugar transport</keyword>
<gene>
    <name evidence="10" type="ORF">BJ998_008643</name>
</gene>
<dbReference type="InterPro" id="IPR000515">
    <property type="entry name" value="MetI-like"/>
</dbReference>
<feature type="domain" description="ABC transmembrane type-1" evidence="9">
    <location>
        <begin position="117"/>
        <end position="332"/>
    </location>
</feature>
<dbReference type="AlphaFoldDB" id="A0A7W9NM25"/>
<evidence type="ECO:0000256" key="7">
    <source>
        <dbReference type="RuleBase" id="RU363032"/>
    </source>
</evidence>
<reference evidence="10 11" key="1">
    <citation type="submission" date="2020-08" db="EMBL/GenBank/DDBJ databases">
        <title>Sequencing the genomes of 1000 actinobacteria strains.</title>
        <authorList>
            <person name="Klenk H.-P."/>
        </authorList>
    </citation>
    <scope>NUCLEOTIDE SEQUENCE [LARGE SCALE GENOMIC DNA]</scope>
    <source>
        <strain evidence="10 11">DSM 43851</strain>
    </source>
</reference>
<evidence type="ECO:0000256" key="5">
    <source>
        <dbReference type="ARBA" id="ARBA00022989"/>
    </source>
</evidence>
<dbReference type="Pfam" id="PF00528">
    <property type="entry name" value="BPD_transp_1"/>
    <property type="match status" value="1"/>
</dbReference>
<accession>A0A7W9NM25</accession>
<comment type="caution">
    <text evidence="10">The sequence shown here is derived from an EMBL/GenBank/DDBJ whole genome shotgun (WGS) entry which is preliminary data.</text>
</comment>
<evidence type="ECO:0000259" key="9">
    <source>
        <dbReference type="PROSITE" id="PS50928"/>
    </source>
</evidence>
<dbReference type="PROSITE" id="PS50928">
    <property type="entry name" value="ABC_TM1"/>
    <property type="match status" value="1"/>
</dbReference>
<feature type="transmembrane region" description="Helical" evidence="7">
    <location>
        <begin position="57"/>
        <end position="76"/>
    </location>
</feature>
<dbReference type="Proteomes" id="UP000585638">
    <property type="component" value="Unassembled WGS sequence"/>
</dbReference>
<keyword evidence="5 7" id="KW-1133">Transmembrane helix</keyword>
<evidence type="ECO:0000313" key="10">
    <source>
        <dbReference type="EMBL" id="MBB5897384.1"/>
    </source>
</evidence>
<dbReference type="EMBL" id="JACHIR010000003">
    <property type="protein sequence ID" value="MBB5897384.1"/>
    <property type="molecule type" value="Genomic_DNA"/>
</dbReference>
<dbReference type="RefSeq" id="WP_184869871.1">
    <property type="nucleotide sequence ID" value="NZ_BAAAWY010000043.1"/>
</dbReference>
<feature type="region of interest" description="Disordered" evidence="8">
    <location>
        <begin position="1"/>
        <end position="27"/>
    </location>
</feature>
<evidence type="ECO:0000256" key="4">
    <source>
        <dbReference type="ARBA" id="ARBA00022692"/>
    </source>
</evidence>
<name>A0A7W9NM25_9PSEU</name>
<keyword evidence="11" id="KW-1185">Reference proteome</keyword>
<feature type="transmembrane region" description="Helical" evidence="7">
    <location>
        <begin position="311"/>
        <end position="333"/>
    </location>
</feature>
<feature type="transmembrane region" description="Helical" evidence="7">
    <location>
        <begin position="154"/>
        <end position="175"/>
    </location>
</feature>
<keyword evidence="6 7" id="KW-0472">Membrane</keyword>
<dbReference type="Gene3D" id="1.10.3720.10">
    <property type="entry name" value="MetI-like"/>
    <property type="match status" value="1"/>
</dbReference>
<proteinExistence type="inferred from homology"/>
<keyword evidence="2 7" id="KW-0813">Transport</keyword>
<comment type="similarity">
    <text evidence="7">Belongs to the binding-protein-dependent transport system permease family.</text>
</comment>
<evidence type="ECO:0000256" key="2">
    <source>
        <dbReference type="ARBA" id="ARBA00022448"/>
    </source>
</evidence>
<dbReference type="PANTHER" id="PTHR43005">
    <property type="entry name" value="BLR7065 PROTEIN"/>
    <property type="match status" value="1"/>
</dbReference>
<evidence type="ECO:0000256" key="6">
    <source>
        <dbReference type="ARBA" id="ARBA00023136"/>
    </source>
</evidence>
<dbReference type="InterPro" id="IPR035906">
    <property type="entry name" value="MetI-like_sf"/>
</dbReference>
<keyword evidence="4 7" id="KW-0812">Transmembrane</keyword>
<protein>
    <submittedName>
        <fullName evidence="10">Multiple sugar transport system permease protein</fullName>
    </submittedName>
</protein>
<evidence type="ECO:0000313" key="11">
    <source>
        <dbReference type="Proteomes" id="UP000585638"/>
    </source>
</evidence>
<dbReference type="GO" id="GO:0005886">
    <property type="term" value="C:plasma membrane"/>
    <property type="evidence" value="ECO:0007669"/>
    <property type="project" value="UniProtKB-SubCell"/>
</dbReference>
<sequence>MRAAQDGATVAGEWQRQPAAAGGRPGRWAVGRLGWERGDRPARGSGVRRRWNSVARIGFVLPVILYLALFFLYPLVSNLVLSFQDFGIQSVYSGRAPFNGVDNYLRLLRDPVFGTAVVNTVVFVVGSLVFQFTIGLGLAVFFNRAFPLSGLLRSLLLIPWLLPLVVTGTVFRWILDTSNGVLNHVLLSLHLVDAPVPWLNSVSTAMIGVLLCNVWIGIPFNMVILYGGLRSIPVDVHEAAALDGATGLARFRHITMPLLRPVVAVVLTLGLIYTIKVFDVIWVMTKGGPANSTQTVTTYGYQLSFGGLSQFGLGAAASNLLIVVALVFAVFYLRSTRSEVVAR</sequence>
<dbReference type="GO" id="GO:0055085">
    <property type="term" value="P:transmembrane transport"/>
    <property type="evidence" value="ECO:0007669"/>
    <property type="project" value="InterPro"/>
</dbReference>
<evidence type="ECO:0000256" key="3">
    <source>
        <dbReference type="ARBA" id="ARBA00022475"/>
    </source>
</evidence>
<evidence type="ECO:0000256" key="1">
    <source>
        <dbReference type="ARBA" id="ARBA00004651"/>
    </source>
</evidence>
<feature type="transmembrane region" description="Helical" evidence="7">
    <location>
        <begin position="258"/>
        <end position="275"/>
    </location>
</feature>
<keyword evidence="3" id="KW-1003">Cell membrane</keyword>
<evidence type="ECO:0000256" key="8">
    <source>
        <dbReference type="SAM" id="MobiDB-lite"/>
    </source>
</evidence>
<dbReference type="CDD" id="cd06261">
    <property type="entry name" value="TM_PBP2"/>
    <property type="match status" value="1"/>
</dbReference>